<feature type="non-terminal residue" evidence="4">
    <location>
        <position position="1"/>
    </location>
</feature>
<comment type="cofactor">
    <cofactor evidence="1">
        <name>a divalent metal cation</name>
        <dbReference type="ChEBI" id="CHEBI:60240"/>
    </cofactor>
</comment>
<proteinExistence type="predicted"/>
<dbReference type="EMBL" id="MU151647">
    <property type="protein sequence ID" value="KAF9442364.1"/>
    <property type="molecule type" value="Genomic_DNA"/>
</dbReference>
<accession>A0A9P5X2E2</accession>
<dbReference type="GO" id="GO:0046872">
    <property type="term" value="F:metal ion binding"/>
    <property type="evidence" value="ECO:0007669"/>
    <property type="project" value="UniProtKB-KW"/>
</dbReference>
<evidence type="ECO:0000259" key="3">
    <source>
        <dbReference type="Pfam" id="PF13359"/>
    </source>
</evidence>
<evidence type="ECO:0000256" key="1">
    <source>
        <dbReference type="ARBA" id="ARBA00001968"/>
    </source>
</evidence>
<keyword evidence="5" id="KW-1185">Reference proteome</keyword>
<dbReference type="OrthoDB" id="1681765at2759"/>
<evidence type="ECO:0000256" key="2">
    <source>
        <dbReference type="ARBA" id="ARBA00022723"/>
    </source>
</evidence>
<dbReference type="Proteomes" id="UP000807342">
    <property type="component" value="Unassembled WGS sequence"/>
</dbReference>
<feature type="domain" description="DDE Tnp4" evidence="3">
    <location>
        <begin position="1"/>
        <end position="45"/>
    </location>
</feature>
<organism evidence="4 5">
    <name type="scientific">Macrolepiota fuliginosa MF-IS2</name>
    <dbReference type="NCBI Taxonomy" id="1400762"/>
    <lineage>
        <taxon>Eukaryota</taxon>
        <taxon>Fungi</taxon>
        <taxon>Dikarya</taxon>
        <taxon>Basidiomycota</taxon>
        <taxon>Agaricomycotina</taxon>
        <taxon>Agaricomycetes</taxon>
        <taxon>Agaricomycetidae</taxon>
        <taxon>Agaricales</taxon>
        <taxon>Agaricineae</taxon>
        <taxon>Agaricaceae</taxon>
        <taxon>Macrolepiota</taxon>
    </lineage>
</organism>
<dbReference type="InterPro" id="IPR027806">
    <property type="entry name" value="HARBI1_dom"/>
</dbReference>
<gene>
    <name evidence="4" type="ORF">P691DRAFT_681619</name>
</gene>
<keyword evidence="2" id="KW-0479">Metal-binding</keyword>
<dbReference type="Pfam" id="PF13359">
    <property type="entry name" value="DDE_Tnp_4"/>
    <property type="match status" value="1"/>
</dbReference>
<evidence type="ECO:0000313" key="4">
    <source>
        <dbReference type="EMBL" id="KAF9442364.1"/>
    </source>
</evidence>
<comment type="caution">
    <text evidence="4">The sequence shown here is derived from an EMBL/GenBank/DDBJ whole genome shotgun (WGS) entry which is preliminary data.</text>
</comment>
<sequence>HAQARNCVECIFGVVKQHFQLMTVAPEYSLDVQSKIILALCVLHNFIHIHDPDDLMEDSDLEVRDQELSQRPPAHFTSEFWHTISWDESKQADERRDEIAKAMWEQYQVYLDNCD</sequence>
<protein>
    <recommendedName>
        <fullName evidence="3">DDE Tnp4 domain-containing protein</fullName>
    </recommendedName>
</protein>
<dbReference type="AlphaFoldDB" id="A0A9P5X2E2"/>
<reference evidence="4" key="1">
    <citation type="submission" date="2020-11" db="EMBL/GenBank/DDBJ databases">
        <authorList>
            <consortium name="DOE Joint Genome Institute"/>
            <person name="Ahrendt S."/>
            <person name="Riley R."/>
            <person name="Andreopoulos W."/>
            <person name="Labutti K."/>
            <person name="Pangilinan J."/>
            <person name="Ruiz-Duenas F.J."/>
            <person name="Barrasa J.M."/>
            <person name="Sanchez-Garcia M."/>
            <person name="Camarero S."/>
            <person name="Miyauchi S."/>
            <person name="Serrano A."/>
            <person name="Linde D."/>
            <person name="Babiker R."/>
            <person name="Drula E."/>
            <person name="Ayuso-Fernandez I."/>
            <person name="Pacheco R."/>
            <person name="Padilla G."/>
            <person name="Ferreira P."/>
            <person name="Barriuso J."/>
            <person name="Kellner H."/>
            <person name="Castanera R."/>
            <person name="Alfaro M."/>
            <person name="Ramirez L."/>
            <person name="Pisabarro A.G."/>
            <person name="Kuo A."/>
            <person name="Tritt A."/>
            <person name="Lipzen A."/>
            <person name="He G."/>
            <person name="Yan M."/>
            <person name="Ng V."/>
            <person name="Cullen D."/>
            <person name="Martin F."/>
            <person name="Rosso M.-N."/>
            <person name="Henrissat B."/>
            <person name="Hibbett D."/>
            <person name="Martinez A.T."/>
            <person name="Grigoriev I.V."/>
        </authorList>
    </citation>
    <scope>NUCLEOTIDE SEQUENCE</scope>
    <source>
        <strain evidence="4">MF-IS2</strain>
    </source>
</reference>
<evidence type="ECO:0000313" key="5">
    <source>
        <dbReference type="Proteomes" id="UP000807342"/>
    </source>
</evidence>
<name>A0A9P5X2E2_9AGAR</name>